<dbReference type="Proteomes" id="UP001590951">
    <property type="component" value="Unassembled WGS sequence"/>
</dbReference>
<reference evidence="2 3" key="1">
    <citation type="submission" date="2024-09" db="EMBL/GenBank/DDBJ databases">
        <title>Rethinking Asexuality: The Enigmatic Case of Functional Sexual Genes in Lepraria (Stereocaulaceae).</title>
        <authorList>
            <person name="Doellman M."/>
            <person name="Sun Y."/>
            <person name="Barcenas-Pena A."/>
            <person name="Lumbsch H.T."/>
            <person name="Grewe F."/>
        </authorList>
    </citation>
    <scope>NUCLEOTIDE SEQUENCE [LARGE SCALE GENOMIC DNA]</scope>
    <source>
        <strain evidence="2 3">Grewe 0041</strain>
    </source>
</reference>
<evidence type="ECO:0000313" key="3">
    <source>
        <dbReference type="Proteomes" id="UP001590951"/>
    </source>
</evidence>
<name>A0ABR4B658_9LECA</name>
<feature type="signal peptide" evidence="1">
    <location>
        <begin position="1"/>
        <end position="20"/>
    </location>
</feature>
<evidence type="ECO:0000256" key="1">
    <source>
        <dbReference type="SAM" id="SignalP"/>
    </source>
</evidence>
<gene>
    <name evidence="2" type="ORF">ABVK25_006339</name>
</gene>
<evidence type="ECO:0000313" key="2">
    <source>
        <dbReference type="EMBL" id="KAL2053345.1"/>
    </source>
</evidence>
<keyword evidence="3" id="KW-1185">Reference proteome</keyword>
<comment type="caution">
    <text evidence="2">The sequence shown here is derived from an EMBL/GenBank/DDBJ whole genome shotgun (WGS) entry which is preliminary data.</text>
</comment>
<accession>A0ABR4B658</accession>
<dbReference type="EMBL" id="JBHFEH010000021">
    <property type="protein sequence ID" value="KAL2053345.1"/>
    <property type="molecule type" value="Genomic_DNA"/>
</dbReference>
<feature type="chain" id="PRO_5045202099" evidence="1">
    <location>
        <begin position="21"/>
        <end position="79"/>
    </location>
</feature>
<sequence>MHLPTLLSTILLAALPPTLATPTPAGSLQPRISGAAYLGGPCTKYGGEAAAPGTIICSANYMAVVRIVLPFLLLLQQRE</sequence>
<protein>
    <submittedName>
        <fullName evidence="2">Uncharacterized protein</fullName>
    </submittedName>
</protein>
<proteinExistence type="predicted"/>
<organism evidence="2 3">
    <name type="scientific">Lepraria finkii</name>
    <dbReference type="NCBI Taxonomy" id="1340010"/>
    <lineage>
        <taxon>Eukaryota</taxon>
        <taxon>Fungi</taxon>
        <taxon>Dikarya</taxon>
        <taxon>Ascomycota</taxon>
        <taxon>Pezizomycotina</taxon>
        <taxon>Lecanoromycetes</taxon>
        <taxon>OSLEUM clade</taxon>
        <taxon>Lecanoromycetidae</taxon>
        <taxon>Lecanorales</taxon>
        <taxon>Lecanorineae</taxon>
        <taxon>Stereocaulaceae</taxon>
        <taxon>Lepraria</taxon>
    </lineage>
</organism>
<keyword evidence="1" id="KW-0732">Signal</keyword>